<dbReference type="InterPro" id="IPR023393">
    <property type="entry name" value="START-like_dom_sf"/>
</dbReference>
<proteinExistence type="predicted"/>
<evidence type="ECO:0000313" key="2">
    <source>
        <dbReference type="EMBL" id="GAA4842100.1"/>
    </source>
</evidence>
<protein>
    <recommendedName>
        <fullName evidence="1">START-like domain-containing protein</fullName>
    </recommendedName>
</protein>
<feature type="domain" description="START-like" evidence="1">
    <location>
        <begin position="3"/>
        <end position="132"/>
    </location>
</feature>
<keyword evidence="3" id="KW-1185">Reference proteome</keyword>
<dbReference type="SUPFAM" id="SSF55961">
    <property type="entry name" value="Bet v1-like"/>
    <property type="match status" value="1"/>
</dbReference>
<comment type="caution">
    <text evidence="2">The sequence shown here is derived from an EMBL/GenBank/DDBJ whole genome shotgun (WGS) entry which is preliminary data.</text>
</comment>
<gene>
    <name evidence="2" type="ORF">GCM10023331_28850</name>
</gene>
<name>A0ABP9DE32_9BACT</name>
<dbReference type="Proteomes" id="UP001500298">
    <property type="component" value="Unassembled WGS sequence"/>
</dbReference>
<dbReference type="Pfam" id="PF19569">
    <property type="entry name" value="START_2"/>
    <property type="match status" value="1"/>
</dbReference>
<sequence>MPKYKYRQEFEVNASVKMLYPYFSTAKGLSEWIADEVRSTDQKDHFVFVWNGEERPARMVIKRKENHLKYAFAPTREGEDEEPSYVEFLMDFNEMTQTTFVKVIDYSDMDDEEELNDLWGQFFEELRTLVGA</sequence>
<dbReference type="EMBL" id="BAABJX010000044">
    <property type="protein sequence ID" value="GAA4842100.1"/>
    <property type="molecule type" value="Genomic_DNA"/>
</dbReference>
<organism evidence="2 3">
    <name type="scientific">Algivirga pacifica</name>
    <dbReference type="NCBI Taxonomy" id="1162670"/>
    <lineage>
        <taxon>Bacteria</taxon>
        <taxon>Pseudomonadati</taxon>
        <taxon>Bacteroidota</taxon>
        <taxon>Cytophagia</taxon>
        <taxon>Cytophagales</taxon>
        <taxon>Flammeovirgaceae</taxon>
        <taxon>Algivirga</taxon>
    </lineage>
</organism>
<accession>A0ABP9DE32</accession>
<evidence type="ECO:0000259" key="1">
    <source>
        <dbReference type="Pfam" id="PF19569"/>
    </source>
</evidence>
<dbReference type="RefSeq" id="WP_345372992.1">
    <property type="nucleotide sequence ID" value="NZ_BAABJX010000044.1"/>
</dbReference>
<evidence type="ECO:0000313" key="3">
    <source>
        <dbReference type="Proteomes" id="UP001500298"/>
    </source>
</evidence>
<dbReference type="InterPro" id="IPR045736">
    <property type="entry name" value="START_2"/>
</dbReference>
<reference evidence="3" key="1">
    <citation type="journal article" date="2019" name="Int. J. Syst. Evol. Microbiol.">
        <title>The Global Catalogue of Microorganisms (GCM) 10K type strain sequencing project: providing services to taxonomists for standard genome sequencing and annotation.</title>
        <authorList>
            <consortium name="The Broad Institute Genomics Platform"/>
            <consortium name="The Broad Institute Genome Sequencing Center for Infectious Disease"/>
            <person name="Wu L."/>
            <person name="Ma J."/>
        </authorList>
    </citation>
    <scope>NUCLEOTIDE SEQUENCE [LARGE SCALE GENOMIC DNA]</scope>
    <source>
        <strain evidence="3">JCM 18326</strain>
    </source>
</reference>
<dbReference type="Gene3D" id="3.30.530.20">
    <property type="match status" value="1"/>
</dbReference>